<dbReference type="PROSITE" id="PS51724">
    <property type="entry name" value="SPOR"/>
    <property type="match status" value="1"/>
</dbReference>
<feature type="region of interest" description="Disordered" evidence="1">
    <location>
        <begin position="41"/>
        <end position="116"/>
    </location>
</feature>
<name>A0A2P2D8Y5_9LEPT</name>
<evidence type="ECO:0000313" key="3">
    <source>
        <dbReference type="EMBL" id="GBF41096.1"/>
    </source>
</evidence>
<evidence type="ECO:0000313" key="4">
    <source>
        <dbReference type="Proteomes" id="UP000245206"/>
    </source>
</evidence>
<keyword evidence="4" id="KW-1185">Reference proteome</keyword>
<comment type="caution">
    <text evidence="3">The sequence shown here is derived from an EMBL/GenBank/DDBJ whole genome shotgun (WGS) entry which is preliminary data.</text>
</comment>
<feature type="compositionally biased region" description="Polar residues" evidence="1">
    <location>
        <begin position="45"/>
        <end position="67"/>
    </location>
</feature>
<dbReference type="RefSeq" id="WP_108958319.1">
    <property type="nucleotide sequence ID" value="NZ_BFAZ01000002.1"/>
</dbReference>
<dbReference type="InterPro" id="IPR007730">
    <property type="entry name" value="SPOR-like_dom"/>
</dbReference>
<reference evidence="4" key="1">
    <citation type="journal article" date="2019" name="Microbiol. Immunol.">
        <title>Molecular and phenotypic characterization of Leptospira johnsonii sp. nov., Leptospira ellinghausenii sp. nov. and Leptospira ryugenii sp. nov. isolated from soil and water in Japan.</title>
        <authorList>
            <person name="Masuzawa T."/>
            <person name="Saito M."/>
            <person name="Nakao R."/>
            <person name="Nikaido Y."/>
            <person name="Matsumoto M."/>
            <person name="Ogawa M."/>
            <person name="Yokoyama M."/>
            <person name="Hidaka Y."/>
            <person name="Tomita J."/>
            <person name="Sakakibara K."/>
            <person name="Suzuki K."/>
            <person name="Yasuda S."/>
            <person name="Sato H."/>
            <person name="Yamaguchi M."/>
            <person name="Yoshida S.I."/>
            <person name="Koizumi N."/>
            <person name="Kawamura Y."/>
        </authorList>
    </citation>
    <scope>NUCLEOTIDE SEQUENCE [LARGE SCALE GENOMIC DNA]</scope>
    <source>
        <strain evidence="4">E18</strain>
    </source>
</reference>
<protein>
    <recommendedName>
        <fullName evidence="2">SPOR domain-containing protein</fullName>
    </recommendedName>
</protein>
<organism evidence="3 4">
    <name type="scientific">Leptospira ellinghausenii</name>
    <dbReference type="NCBI Taxonomy" id="1917822"/>
    <lineage>
        <taxon>Bacteria</taxon>
        <taxon>Pseudomonadati</taxon>
        <taxon>Spirochaetota</taxon>
        <taxon>Spirochaetia</taxon>
        <taxon>Leptospirales</taxon>
        <taxon>Leptospiraceae</taxon>
        <taxon>Leptospira</taxon>
    </lineage>
</organism>
<gene>
    <name evidence="3" type="ORF">LPTSP2_03660</name>
</gene>
<proteinExistence type="predicted"/>
<dbReference type="GO" id="GO:0042834">
    <property type="term" value="F:peptidoglycan binding"/>
    <property type="evidence" value="ECO:0007669"/>
    <property type="project" value="InterPro"/>
</dbReference>
<dbReference type="SUPFAM" id="SSF110997">
    <property type="entry name" value="Sporulation related repeat"/>
    <property type="match status" value="1"/>
</dbReference>
<evidence type="ECO:0000259" key="2">
    <source>
        <dbReference type="PROSITE" id="PS51724"/>
    </source>
</evidence>
<dbReference type="Gene3D" id="3.30.70.1070">
    <property type="entry name" value="Sporulation related repeat"/>
    <property type="match status" value="1"/>
</dbReference>
<dbReference type="InterPro" id="IPR036680">
    <property type="entry name" value="SPOR-like_sf"/>
</dbReference>
<feature type="compositionally biased region" description="Polar residues" evidence="1">
    <location>
        <begin position="78"/>
        <end position="106"/>
    </location>
</feature>
<feature type="domain" description="SPOR" evidence="2">
    <location>
        <begin position="181"/>
        <end position="263"/>
    </location>
</feature>
<dbReference type="Pfam" id="PF05036">
    <property type="entry name" value="SPOR"/>
    <property type="match status" value="1"/>
</dbReference>
<sequence length="267" mass="29735">MKERVFYVINLDKQRIGVLSLFLFALFFSIFFLGVSVGKGKTDESQTSMKPSLTTANPETTDTNLPSPDSLAKKGEETTNLNPQGMQVASSLVQGTKQKESVSSQEIPMADIGNHPYYMETSTAKDEEEEKKQQVVDLTKSKEQRNVYVAKEEKLKNISHISKGKEKPNHVSSNLPKSVKSNDGKYLTIQLAAFTNRKSAETFLSQLQADNQGKLKSKSFIVVKNGFFVVQLGKSKDKDSLLKTLSKTNMPKEIKAKAMVIQYQPLS</sequence>
<dbReference type="EMBL" id="BFAZ01000002">
    <property type="protein sequence ID" value="GBF41096.1"/>
    <property type="molecule type" value="Genomic_DNA"/>
</dbReference>
<dbReference type="OrthoDB" id="345947at2"/>
<dbReference type="AlphaFoldDB" id="A0A2P2D8Y5"/>
<evidence type="ECO:0000256" key="1">
    <source>
        <dbReference type="SAM" id="MobiDB-lite"/>
    </source>
</evidence>
<dbReference type="Proteomes" id="UP000245206">
    <property type="component" value="Unassembled WGS sequence"/>
</dbReference>
<accession>A0A2P2D8Y5</accession>